<organism evidence="1 2">
    <name type="scientific">Agathobacter rectalis</name>
    <dbReference type="NCBI Taxonomy" id="39491"/>
    <lineage>
        <taxon>Bacteria</taxon>
        <taxon>Bacillati</taxon>
        <taxon>Bacillota</taxon>
        <taxon>Clostridia</taxon>
        <taxon>Lachnospirales</taxon>
        <taxon>Lachnospiraceae</taxon>
        <taxon>Agathobacter</taxon>
    </lineage>
</organism>
<dbReference type="Proteomes" id="UP000260758">
    <property type="component" value="Unassembled WGS sequence"/>
</dbReference>
<comment type="caution">
    <text evidence="1">The sequence shown here is derived from an EMBL/GenBank/DDBJ whole genome shotgun (WGS) entry which is preliminary data.</text>
</comment>
<accession>A0A3E4YL59</accession>
<dbReference type="RefSeq" id="WP_117718198.1">
    <property type="nucleotide sequence ID" value="NZ_QSTP01000001.1"/>
</dbReference>
<reference evidence="1 2" key="1">
    <citation type="submission" date="2018-08" db="EMBL/GenBank/DDBJ databases">
        <title>A genome reference for cultivated species of the human gut microbiota.</title>
        <authorList>
            <person name="Zou Y."/>
            <person name="Xue W."/>
            <person name="Luo G."/>
        </authorList>
    </citation>
    <scope>NUCLEOTIDE SEQUENCE [LARGE SCALE GENOMIC DNA]</scope>
    <source>
        <strain evidence="1 2">OM07-13</strain>
    </source>
</reference>
<protein>
    <submittedName>
        <fullName evidence="1">Uncharacterized protein</fullName>
    </submittedName>
</protein>
<name>A0A3E4YL59_9FIRM</name>
<dbReference type="EMBL" id="QSTP01000001">
    <property type="protein sequence ID" value="RGM75440.1"/>
    <property type="molecule type" value="Genomic_DNA"/>
</dbReference>
<evidence type="ECO:0000313" key="1">
    <source>
        <dbReference type="EMBL" id="RGM75440.1"/>
    </source>
</evidence>
<evidence type="ECO:0000313" key="2">
    <source>
        <dbReference type="Proteomes" id="UP000260758"/>
    </source>
</evidence>
<dbReference type="AlphaFoldDB" id="A0A3E4YL59"/>
<proteinExistence type="predicted"/>
<gene>
    <name evidence="1" type="ORF">DXB99_02650</name>
</gene>
<sequence length="146" mass="16886">MKQYKKLKNKINELIEKINELIRASNDRTVIMSSKINEVITSTNDTYAKILEMNDKISKWNCPISDKEAEMLNMDIKTFTENEDVCNPKYLFAIKDLNEDKIVFSARGGAYKTLKNAKLGIDKLVLKSNGKKLKDDYKIIAWELMD</sequence>